<comment type="caution">
    <text evidence="1">The sequence shown here is derived from an EMBL/GenBank/DDBJ whole genome shotgun (WGS) entry which is preliminary data.</text>
</comment>
<protein>
    <submittedName>
        <fullName evidence="1">Enoyl-coa delta isomerase 3-like</fullName>
    </submittedName>
</protein>
<evidence type="ECO:0000313" key="2">
    <source>
        <dbReference type="Proteomes" id="UP000735302"/>
    </source>
</evidence>
<sequence>MHETYITYLAFYETLTYLAFYETLNGTSEIQALVSQAVSASSPIPLTEPSVPTSVKTIQILLRSRFVPPQLLQPITRRGVREVCKWAGSTSRLRSRRPCVVMVDPVNPGVPSSRGQDTQNVL</sequence>
<keyword evidence="2" id="KW-1185">Reference proteome</keyword>
<accession>A0AAV3Z174</accession>
<gene>
    <name evidence="1" type="ORF">PoB_001565500</name>
</gene>
<dbReference type="GO" id="GO:0016853">
    <property type="term" value="F:isomerase activity"/>
    <property type="evidence" value="ECO:0007669"/>
    <property type="project" value="UniProtKB-KW"/>
</dbReference>
<name>A0AAV3Z174_9GAST</name>
<organism evidence="1 2">
    <name type="scientific">Plakobranchus ocellatus</name>
    <dbReference type="NCBI Taxonomy" id="259542"/>
    <lineage>
        <taxon>Eukaryota</taxon>
        <taxon>Metazoa</taxon>
        <taxon>Spiralia</taxon>
        <taxon>Lophotrochozoa</taxon>
        <taxon>Mollusca</taxon>
        <taxon>Gastropoda</taxon>
        <taxon>Heterobranchia</taxon>
        <taxon>Euthyneura</taxon>
        <taxon>Panpulmonata</taxon>
        <taxon>Sacoglossa</taxon>
        <taxon>Placobranchoidea</taxon>
        <taxon>Plakobranchidae</taxon>
        <taxon>Plakobranchus</taxon>
    </lineage>
</organism>
<keyword evidence="1" id="KW-0413">Isomerase</keyword>
<proteinExistence type="predicted"/>
<dbReference type="AlphaFoldDB" id="A0AAV3Z174"/>
<dbReference type="EMBL" id="BLXT01001916">
    <property type="protein sequence ID" value="GFN89149.1"/>
    <property type="molecule type" value="Genomic_DNA"/>
</dbReference>
<dbReference type="Proteomes" id="UP000735302">
    <property type="component" value="Unassembled WGS sequence"/>
</dbReference>
<reference evidence="1 2" key="1">
    <citation type="journal article" date="2021" name="Elife">
        <title>Chloroplast acquisition without the gene transfer in kleptoplastic sea slugs, Plakobranchus ocellatus.</title>
        <authorList>
            <person name="Maeda T."/>
            <person name="Takahashi S."/>
            <person name="Yoshida T."/>
            <person name="Shimamura S."/>
            <person name="Takaki Y."/>
            <person name="Nagai Y."/>
            <person name="Toyoda A."/>
            <person name="Suzuki Y."/>
            <person name="Arimoto A."/>
            <person name="Ishii H."/>
            <person name="Satoh N."/>
            <person name="Nishiyama T."/>
            <person name="Hasebe M."/>
            <person name="Maruyama T."/>
            <person name="Minagawa J."/>
            <person name="Obokata J."/>
            <person name="Shigenobu S."/>
        </authorList>
    </citation>
    <scope>NUCLEOTIDE SEQUENCE [LARGE SCALE GENOMIC DNA]</scope>
</reference>
<evidence type="ECO:0000313" key="1">
    <source>
        <dbReference type="EMBL" id="GFN89149.1"/>
    </source>
</evidence>